<comment type="caution">
    <text evidence="3">The sequence shown here is derived from an EMBL/GenBank/DDBJ whole genome shotgun (WGS) entry which is preliminary data.</text>
</comment>
<evidence type="ECO:0000256" key="1">
    <source>
        <dbReference type="SAM" id="Coils"/>
    </source>
</evidence>
<protein>
    <recommendedName>
        <fullName evidence="2">DUF5667 domain-containing protein</fullName>
    </recommendedName>
</protein>
<proteinExistence type="predicted"/>
<dbReference type="EMBL" id="BARU01028416">
    <property type="protein sequence ID" value="GAH70340.1"/>
    <property type="molecule type" value="Genomic_DNA"/>
</dbReference>
<dbReference type="InterPro" id="IPR043725">
    <property type="entry name" value="DUF5667"/>
</dbReference>
<feature type="domain" description="DUF5667" evidence="2">
    <location>
        <begin position="31"/>
        <end position="142"/>
    </location>
</feature>
<evidence type="ECO:0000259" key="2">
    <source>
        <dbReference type="Pfam" id="PF18915"/>
    </source>
</evidence>
<reference evidence="3" key="1">
    <citation type="journal article" date="2014" name="Front. Microbiol.">
        <title>High frequency of phylogenetically diverse reductive dehalogenase-homologous genes in deep subseafloor sedimentary metagenomes.</title>
        <authorList>
            <person name="Kawai M."/>
            <person name="Futagami T."/>
            <person name="Toyoda A."/>
            <person name="Takaki Y."/>
            <person name="Nishi S."/>
            <person name="Hori S."/>
            <person name="Arai W."/>
            <person name="Tsubouchi T."/>
            <person name="Morono Y."/>
            <person name="Uchiyama I."/>
            <person name="Ito T."/>
            <person name="Fujiyama A."/>
            <person name="Inagaki F."/>
            <person name="Takami H."/>
        </authorList>
    </citation>
    <scope>NUCLEOTIDE SEQUENCE</scope>
    <source>
        <strain evidence="3">Expedition CK06-06</strain>
    </source>
</reference>
<name>X1IM57_9ZZZZ</name>
<gene>
    <name evidence="3" type="ORF">S03H2_45351</name>
</gene>
<accession>X1IM57</accession>
<sequence>MKAISLLIISAFLFSLGTGVLAQETELPSPGLTPDSPFYFLEIIAEGIGTFFTFGDLKKAERHATLAAERLAEAQAVVEKGKPELAEKTLQRYENQLNNSIARAKKAQAKGQNTEQVMARVGKATSVHLEILAEVYEKVPEQAKPAIENAMKASVKGHEKAVEALKAQNALGDVPEAVSLPTKVPQEARERIQRKVQQELGIEKVLESFES</sequence>
<evidence type="ECO:0000313" key="3">
    <source>
        <dbReference type="EMBL" id="GAH70340.1"/>
    </source>
</evidence>
<feature type="non-terminal residue" evidence="3">
    <location>
        <position position="211"/>
    </location>
</feature>
<feature type="coiled-coil region" evidence="1">
    <location>
        <begin position="57"/>
        <end position="110"/>
    </location>
</feature>
<keyword evidence="1" id="KW-0175">Coiled coil</keyword>
<organism evidence="3">
    <name type="scientific">marine sediment metagenome</name>
    <dbReference type="NCBI Taxonomy" id="412755"/>
    <lineage>
        <taxon>unclassified sequences</taxon>
        <taxon>metagenomes</taxon>
        <taxon>ecological metagenomes</taxon>
    </lineage>
</organism>
<dbReference type="AlphaFoldDB" id="X1IM57"/>
<dbReference type="Pfam" id="PF18915">
    <property type="entry name" value="DUF5667"/>
    <property type="match status" value="1"/>
</dbReference>